<dbReference type="EMBL" id="JACDQQ010000731">
    <property type="protein sequence ID" value="MBA0084837.1"/>
    <property type="molecule type" value="Genomic_DNA"/>
</dbReference>
<proteinExistence type="predicted"/>
<organism evidence="1 2">
    <name type="scientific">Candidatus Acidiferrum panamense</name>
    <dbReference type="NCBI Taxonomy" id="2741543"/>
    <lineage>
        <taxon>Bacteria</taxon>
        <taxon>Pseudomonadati</taxon>
        <taxon>Acidobacteriota</taxon>
        <taxon>Terriglobia</taxon>
        <taxon>Candidatus Acidiferrales</taxon>
        <taxon>Candidatus Acidiferrum</taxon>
    </lineage>
</organism>
<accession>A0A7V8NPB9</accession>
<reference evidence="1" key="1">
    <citation type="submission" date="2020-06" db="EMBL/GenBank/DDBJ databases">
        <title>Legume-microbial interactions unlock mineral nutrients during tropical forest succession.</title>
        <authorList>
            <person name="Epihov D.Z."/>
        </authorList>
    </citation>
    <scope>NUCLEOTIDE SEQUENCE [LARGE SCALE GENOMIC DNA]</scope>
    <source>
        <strain evidence="1">Pan2503</strain>
    </source>
</reference>
<evidence type="ECO:0000313" key="1">
    <source>
        <dbReference type="EMBL" id="MBA0084837.1"/>
    </source>
</evidence>
<sequence length="67" mass="7685">MPELKTLPQRKQRCAICERKVFARYWGPSEASWGNSAWPVVNEGRCCDFCNWMVVIPARLAPMIASK</sequence>
<dbReference type="AlphaFoldDB" id="A0A7V8NPB9"/>
<comment type="caution">
    <text evidence="1">The sequence shown here is derived from an EMBL/GenBank/DDBJ whole genome shotgun (WGS) entry which is preliminary data.</text>
</comment>
<evidence type="ECO:0000313" key="2">
    <source>
        <dbReference type="Proteomes" id="UP000567293"/>
    </source>
</evidence>
<keyword evidence="2" id="KW-1185">Reference proteome</keyword>
<protein>
    <submittedName>
        <fullName evidence="1">Uncharacterized protein</fullName>
    </submittedName>
</protein>
<name>A0A7V8NPB9_9BACT</name>
<dbReference type="Proteomes" id="UP000567293">
    <property type="component" value="Unassembled WGS sequence"/>
</dbReference>
<gene>
    <name evidence="1" type="ORF">HRJ53_07570</name>
</gene>